<dbReference type="EMBL" id="MDEO01000033">
    <property type="protein sequence ID" value="OCX16623.1"/>
    <property type="molecule type" value="Genomic_DNA"/>
</dbReference>
<dbReference type="PANTHER" id="PTHR22946:SF9">
    <property type="entry name" value="POLYKETIDE TRANSFERASE AF380"/>
    <property type="match status" value="1"/>
</dbReference>
<keyword evidence="1" id="KW-0378">Hydrolase</keyword>
<dbReference type="InterPro" id="IPR050261">
    <property type="entry name" value="FrsA_esterase"/>
</dbReference>
<keyword evidence="3" id="KW-0732">Signal</keyword>
<dbReference type="SUPFAM" id="SSF53474">
    <property type="entry name" value="alpha/beta-Hydrolases"/>
    <property type="match status" value="1"/>
</dbReference>
<protein>
    <submittedName>
        <fullName evidence="5">Peptidase S15</fullName>
    </submittedName>
</protein>
<evidence type="ECO:0000256" key="3">
    <source>
        <dbReference type="SAM" id="SignalP"/>
    </source>
</evidence>
<evidence type="ECO:0000313" key="6">
    <source>
        <dbReference type="Proteomes" id="UP000094412"/>
    </source>
</evidence>
<gene>
    <name evidence="5" type="ORF">QV13_16800</name>
</gene>
<feature type="signal peptide" evidence="3">
    <location>
        <begin position="1"/>
        <end position="26"/>
    </location>
</feature>
<dbReference type="Proteomes" id="UP000094412">
    <property type="component" value="Unassembled WGS sequence"/>
</dbReference>
<comment type="caution">
    <text evidence="5">The sequence shown here is derived from an EMBL/GenBank/DDBJ whole genome shotgun (WGS) entry which is preliminary data.</text>
</comment>
<keyword evidence="6" id="KW-1185">Reference proteome</keyword>
<dbReference type="Gene3D" id="3.40.50.1820">
    <property type="entry name" value="alpha/beta hydrolase"/>
    <property type="match status" value="1"/>
</dbReference>
<organism evidence="5 6">
    <name type="scientific">Mesorhizobium hungaricum</name>
    <dbReference type="NCBI Taxonomy" id="1566387"/>
    <lineage>
        <taxon>Bacteria</taxon>
        <taxon>Pseudomonadati</taxon>
        <taxon>Pseudomonadota</taxon>
        <taxon>Alphaproteobacteria</taxon>
        <taxon>Hyphomicrobiales</taxon>
        <taxon>Phyllobacteriaceae</taxon>
        <taxon>Mesorhizobium</taxon>
    </lineage>
</organism>
<dbReference type="InterPro" id="IPR000073">
    <property type="entry name" value="AB_hydrolase_1"/>
</dbReference>
<evidence type="ECO:0000313" key="5">
    <source>
        <dbReference type="EMBL" id="OCX16623.1"/>
    </source>
</evidence>
<feature type="chain" id="PRO_5008659569" evidence="3">
    <location>
        <begin position="27"/>
        <end position="284"/>
    </location>
</feature>
<comment type="similarity">
    <text evidence="2">Belongs to the AB hydrolase superfamily. FUS2 hydrolase family.</text>
</comment>
<proteinExistence type="inferred from homology"/>
<evidence type="ECO:0000256" key="2">
    <source>
        <dbReference type="ARBA" id="ARBA00038115"/>
    </source>
</evidence>
<accession>A0A1C2DPL3</accession>
<dbReference type="InterPro" id="IPR029058">
    <property type="entry name" value="AB_hydrolase_fold"/>
</dbReference>
<dbReference type="Pfam" id="PF00561">
    <property type="entry name" value="Abhydrolase_1"/>
    <property type="match status" value="1"/>
</dbReference>
<name>A0A1C2DPL3_9HYPH</name>
<evidence type="ECO:0000256" key="1">
    <source>
        <dbReference type="ARBA" id="ARBA00022801"/>
    </source>
</evidence>
<dbReference type="PANTHER" id="PTHR22946">
    <property type="entry name" value="DIENELACTONE HYDROLASE DOMAIN-CONTAINING PROTEIN-RELATED"/>
    <property type="match status" value="1"/>
</dbReference>
<dbReference type="STRING" id="1566387.QV13_16800"/>
<sequence>MRGTKPLAAMLVAVVAAFSSIGAARAAETVVTLESGVAGTLSLPDGVAKAPVVLMLHGFAGSRDEVASMYKREAEALAANGIASLRIDFRGFGESDGSAEDLTVDSQLADATSALAYLKANDHVDPARLGVLGFSLGGGIAILTAEQNPALVKSLVTWSSVGDFHKDMVGDVGQKTFDKAAKAGVAVIDFGNHQLVLKKDFFDSLDKFQLAPAIARYHGAYLAIAGSDDFSAAYVEPFVASAPASPKEALVLPGENHIYHALSFFRSGVEPVIAKTADWFAKTL</sequence>
<reference evidence="5 6" key="1">
    <citation type="submission" date="2016-08" db="EMBL/GenBank/DDBJ databases">
        <title>Whole genome sequence of Mesorhizobium sp. strain UASWS1009 isolated from industrial sewage.</title>
        <authorList>
            <person name="Crovadore J."/>
            <person name="Calmin G."/>
            <person name="Chablais R."/>
            <person name="Cochard B."/>
            <person name="Lefort F."/>
        </authorList>
    </citation>
    <scope>NUCLEOTIDE SEQUENCE [LARGE SCALE GENOMIC DNA]</scope>
    <source>
        <strain evidence="5 6">UASWS1009</strain>
    </source>
</reference>
<dbReference type="AlphaFoldDB" id="A0A1C2DPL3"/>
<feature type="domain" description="AB hydrolase-1" evidence="4">
    <location>
        <begin position="51"/>
        <end position="164"/>
    </location>
</feature>
<evidence type="ECO:0000259" key="4">
    <source>
        <dbReference type="Pfam" id="PF00561"/>
    </source>
</evidence>
<dbReference type="GO" id="GO:0052689">
    <property type="term" value="F:carboxylic ester hydrolase activity"/>
    <property type="evidence" value="ECO:0007669"/>
    <property type="project" value="UniProtKB-ARBA"/>
</dbReference>